<evidence type="ECO:0000313" key="3">
    <source>
        <dbReference type="Proteomes" id="UP000287651"/>
    </source>
</evidence>
<feature type="region of interest" description="Disordered" evidence="1">
    <location>
        <begin position="1"/>
        <end position="68"/>
    </location>
</feature>
<evidence type="ECO:0000256" key="1">
    <source>
        <dbReference type="SAM" id="MobiDB-lite"/>
    </source>
</evidence>
<sequence>MSVSATSGEKDLSGSEIRDDGTRKKEIARSGTHPREEMKGLGAKGEKRRAATRRRRRGRRRKGSAWRRSRGGIWWCHGVDDDMKTATIASNTITTANTAVATARNSRDLVISIATLSGLQK</sequence>
<accession>A0A426YXM8</accession>
<reference evidence="2 3" key="1">
    <citation type="journal article" date="2014" name="Agronomy (Basel)">
        <title>A Draft Genome Sequence for Ensete ventricosum, the Drought-Tolerant Tree Against Hunger.</title>
        <authorList>
            <person name="Harrison J."/>
            <person name="Moore K.A."/>
            <person name="Paszkiewicz K."/>
            <person name="Jones T."/>
            <person name="Grant M."/>
            <person name="Ambacheew D."/>
            <person name="Muzemil S."/>
            <person name="Studholme D.J."/>
        </authorList>
    </citation>
    <scope>NUCLEOTIDE SEQUENCE [LARGE SCALE GENOMIC DNA]</scope>
</reference>
<gene>
    <name evidence="2" type="ORF">B296_00025938</name>
</gene>
<organism evidence="2 3">
    <name type="scientific">Ensete ventricosum</name>
    <name type="common">Abyssinian banana</name>
    <name type="synonym">Musa ensete</name>
    <dbReference type="NCBI Taxonomy" id="4639"/>
    <lineage>
        <taxon>Eukaryota</taxon>
        <taxon>Viridiplantae</taxon>
        <taxon>Streptophyta</taxon>
        <taxon>Embryophyta</taxon>
        <taxon>Tracheophyta</taxon>
        <taxon>Spermatophyta</taxon>
        <taxon>Magnoliopsida</taxon>
        <taxon>Liliopsida</taxon>
        <taxon>Zingiberales</taxon>
        <taxon>Musaceae</taxon>
        <taxon>Ensete</taxon>
    </lineage>
</organism>
<feature type="compositionally biased region" description="Basic residues" evidence="1">
    <location>
        <begin position="50"/>
        <end position="68"/>
    </location>
</feature>
<dbReference type="AlphaFoldDB" id="A0A426YXM8"/>
<evidence type="ECO:0000313" key="2">
    <source>
        <dbReference type="EMBL" id="RRT56490.1"/>
    </source>
</evidence>
<name>A0A426YXM8_ENSVE</name>
<dbReference type="EMBL" id="AMZH03009602">
    <property type="protein sequence ID" value="RRT56490.1"/>
    <property type="molecule type" value="Genomic_DNA"/>
</dbReference>
<dbReference type="Proteomes" id="UP000287651">
    <property type="component" value="Unassembled WGS sequence"/>
</dbReference>
<protein>
    <submittedName>
        <fullName evidence="2">Uncharacterized protein</fullName>
    </submittedName>
</protein>
<comment type="caution">
    <text evidence="2">The sequence shown here is derived from an EMBL/GenBank/DDBJ whole genome shotgun (WGS) entry which is preliminary data.</text>
</comment>
<feature type="compositionally biased region" description="Basic and acidic residues" evidence="1">
    <location>
        <begin position="8"/>
        <end position="49"/>
    </location>
</feature>
<proteinExistence type="predicted"/>